<protein>
    <submittedName>
        <fullName evidence="2">RNA-directed DNA polymerase, eukaryota</fullName>
    </submittedName>
</protein>
<dbReference type="SUPFAM" id="SSF56672">
    <property type="entry name" value="DNA/RNA polymerases"/>
    <property type="match status" value="1"/>
</dbReference>
<dbReference type="GO" id="GO:0003964">
    <property type="term" value="F:RNA-directed DNA polymerase activity"/>
    <property type="evidence" value="ECO:0007669"/>
    <property type="project" value="UniProtKB-KW"/>
</dbReference>
<sequence length="402" mass="45170">MVASLQQWDRFLSTVSPTSVFQFHKGLKQGDPLSLFLFILIMESLHLSFSKVMDTGLYKGLSINESFTLSHLFYADDVVFVGEWSDSNINNIIHVLQCFFLALGLKINIHKSKLMGIGVSSIEVDNAAKKVGCATFTTPFHYLSVKVGGSMSRKSSWTEVICKLSSRLSKLKLKTLSIAGRLTLIKSVLSAVPLYHMSMFKVPKCVSNKMEALRRNFFNSVEGSGSKVNWVGWNHVLASKEKGGLGVSSFFALNRALLFKWVWRYISQIPSLWTRFITAIHGSRGAVEGTSSSRNSPWLDIIKDLSSLKTKGIDLLGFAKKKVRNGEKTLFWDDLWIGEDVLKSQFPRLFALESQKDISVAEKMYHSSLAFSFRRMPRGGVEEEQINFTNRSATYTKILGMV</sequence>
<accession>A0ABQ4XXH6</accession>
<gene>
    <name evidence="2" type="ORF">Tco_0702657</name>
</gene>
<proteinExistence type="predicted"/>
<dbReference type="PROSITE" id="PS50878">
    <property type="entry name" value="RT_POL"/>
    <property type="match status" value="1"/>
</dbReference>
<evidence type="ECO:0000313" key="2">
    <source>
        <dbReference type="EMBL" id="GJS69816.1"/>
    </source>
</evidence>
<evidence type="ECO:0000313" key="3">
    <source>
        <dbReference type="Proteomes" id="UP001151760"/>
    </source>
</evidence>
<reference evidence="2" key="2">
    <citation type="submission" date="2022-01" db="EMBL/GenBank/DDBJ databases">
        <authorList>
            <person name="Yamashiro T."/>
            <person name="Shiraishi A."/>
            <person name="Satake H."/>
            <person name="Nakayama K."/>
        </authorList>
    </citation>
    <scope>NUCLEOTIDE SEQUENCE</scope>
</reference>
<comment type="caution">
    <text evidence="2">The sequence shown here is derived from an EMBL/GenBank/DDBJ whole genome shotgun (WGS) entry which is preliminary data.</text>
</comment>
<dbReference type="Pfam" id="PF00078">
    <property type="entry name" value="RVT_1"/>
    <property type="match status" value="1"/>
</dbReference>
<keyword evidence="2" id="KW-0695">RNA-directed DNA polymerase</keyword>
<keyword evidence="2" id="KW-0548">Nucleotidyltransferase</keyword>
<dbReference type="InterPro" id="IPR000477">
    <property type="entry name" value="RT_dom"/>
</dbReference>
<feature type="domain" description="Reverse transcriptase" evidence="1">
    <location>
        <begin position="1"/>
        <end position="147"/>
    </location>
</feature>
<reference evidence="2" key="1">
    <citation type="journal article" date="2022" name="Int. J. Mol. Sci.">
        <title>Draft Genome of Tanacetum Coccineum: Genomic Comparison of Closely Related Tanacetum-Family Plants.</title>
        <authorList>
            <person name="Yamashiro T."/>
            <person name="Shiraishi A."/>
            <person name="Nakayama K."/>
            <person name="Satake H."/>
        </authorList>
    </citation>
    <scope>NUCLEOTIDE SEQUENCE</scope>
</reference>
<dbReference type="InterPro" id="IPR043502">
    <property type="entry name" value="DNA/RNA_pol_sf"/>
</dbReference>
<dbReference type="Proteomes" id="UP001151760">
    <property type="component" value="Unassembled WGS sequence"/>
</dbReference>
<organism evidence="2 3">
    <name type="scientific">Tanacetum coccineum</name>
    <dbReference type="NCBI Taxonomy" id="301880"/>
    <lineage>
        <taxon>Eukaryota</taxon>
        <taxon>Viridiplantae</taxon>
        <taxon>Streptophyta</taxon>
        <taxon>Embryophyta</taxon>
        <taxon>Tracheophyta</taxon>
        <taxon>Spermatophyta</taxon>
        <taxon>Magnoliopsida</taxon>
        <taxon>eudicotyledons</taxon>
        <taxon>Gunneridae</taxon>
        <taxon>Pentapetalae</taxon>
        <taxon>asterids</taxon>
        <taxon>campanulids</taxon>
        <taxon>Asterales</taxon>
        <taxon>Asteraceae</taxon>
        <taxon>Asteroideae</taxon>
        <taxon>Anthemideae</taxon>
        <taxon>Anthemidinae</taxon>
        <taxon>Tanacetum</taxon>
    </lineage>
</organism>
<dbReference type="PANTHER" id="PTHR33116">
    <property type="entry name" value="REVERSE TRANSCRIPTASE ZINC-BINDING DOMAIN-CONTAINING PROTEIN-RELATED-RELATED"/>
    <property type="match status" value="1"/>
</dbReference>
<evidence type="ECO:0000259" key="1">
    <source>
        <dbReference type="PROSITE" id="PS50878"/>
    </source>
</evidence>
<name>A0ABQ4XXH6_9ASTR</name>
<keyword evidence="3" id="KW-1185">Reference proteome</keyword>
<dbReference type="PANTHER" id="PTHR33116:SF79">
    <property type="entry name" value="REVERSE TRANSCRIPTASE DOMAIN, ZINC FINGER, CCHC-TYPE-RELATED"/>
    <property type="match status" value="1"/>
</dbReference>
<dbReference type="EMBL" id="BQNB010009889">
    <property type="protein sequence ID" value="GJS69816.1"/>
    <property type="molecule type" value="Genomic_DNA"/>
</dbReference>
<keyword evidence="2" id="KW-0808">Transferase</keyword>